<feature type="region of interest" description="Disordered" evidence="1">
    <location>
        <begin position="38"/>
        <end position="106"/>
    </location>
</feature>
<feature type="compositionally biased region" description="Basic and acidic residues" evidence="1">
    <location>
        <begin position="63"/>
        <end position="92"/>
    </location>
</feature>
<dbReference type="Proteomes" id="UP000002624">
    <property type="component" value="Unassembled WGS sequence"/>
</dbReference>
<evidence type="ECO:0000313" key="3">
    <source>
        <dbReference type="Proteomes" id="UP000002624"/>
    </source>
</evidence>
<organism evidence="2 3">
    <name type="scientific">Ajellomyces capsulatus (strain H143)</name>
    <name type="common">Darling's disease fungus</name>
    <name type="synonym">Histoplasma capsulatum</name>
    <dbReference type="NCBI Taxonomy" id="544712"/>
    <lineage>
        <taxon>Eukaryota</taxon>
        <taxon>Fungi</taxon>
        <taxon>Dikarya</taxon>
        <taxon>Ascomycota</taxon>
        <taxon>Pezizomycotina</taxon>
        <taxon>Eurotiomycetes</taxon>
        <taxon>Eurotiomycetidae</taxon>
        <taxon>Onygenales</taxon>
        <taxon>Ajellomycetaceae</taxon>
        <taxon>Histoplasma</taxon>
    </lineage>
</organism>
<dbReference type="EMBL" id="GG692422">
    <property type="protein sequence ID" value="EER42311.1"/>
    <property type="molecule type" value="Genomic_DNA"/>
</dbReference>
<dbReference type="AlphaFoldDB" id="C6HCM1"/>
<reference evidence="3" key="1">
    <citation type="submission" date="2009-05" db="EMBL/GenBank/DDBJ databases">
        <title>The genome sequence of Ajellomyces capsulatus strain H143.</title>
        <authorList>
            <person name="Champion M."/>
            <person name="Cuomo C.A."/>
            <person name="Ma L.-J."/>
            <person name="Henn M.R."/>
            <person name="Sil A."/>
            <person name="Goldman B."/>
            <person name="Young S.K."/>
            <person name="Kodira C.D."/>
            <person name="Zeng Q."/>
            <person name="Koehrsen M."/>
            <person name="Alvarado L."/>
            <person name="Berlin A.M."/>
            <person name="Borenstein D."/>
            <person name="Chen Z."/>
            <person name="Engels R."/>
            <person name="Freedman E."/>
            <person name="Gellesch M."/>
            <person name="Goldberg J."/>
            <person name="Griggs A."/>
            <person name="Gujja S."/>
            <person name="Heiman D.I."/>
            <person name="Hepburn T.A."/>
            <person name="Howarth C."/>
            <person name="Jen D."/>
            <person name="Larson L."/>
            <person name="Lewis B."/>
            <person name="Mehta T."/>
            <person name="Park D."/>
            <person name="Pearson M."/>
            <person name="Roberts A."/>
            <person name="Saif S."/>
            <person name="Shea T.D."/>
            <person name="Shenoy N."/>
            <person name="Sisk P."/>
            <person name="Stolte C."/>
            <person name="Sykes S."/>
            <person name="Walk T."/>
            <person name="White J."/>
            <person name="Yandava C."/>
            <person name="Klein B."/>
            <person name="McEwen J.G."/>
            <person name="Puccia R."/>
            <person name="Goldman G.H."/>
            <person name="Felipe M.S."/>
            <person name="Nino-Vega G."/>
            <person name="San-Blas G."/>
            <person name="Taylor J.W."/>
            <person name="Mendoza L."/>
            <person name="Galagan J.E."/>
            <person name="Nusbaum C."/>
            <person name="Birren B.W."/>
        </authorList>
    </citation>
    <scope>NUCLEOTIDE SEQUENCE [LARGE SCALE GENOMIC DNA]</scope>
    <source>
        <strain evidence="3">H143</strain>
    </source>
</reference>
<accession>C6HCM1</accession>
<name>C6HCM1_AJECH</name>
<dbReference type="HOGENOM" id="CLU_2222482_0_0_1"/>
<dbReference type="VEuPathDB" id="FungiDB:HCDG_03770"/>
<gene>
    <name evidence="2" type="ORF">HCDG_03770</name>
</gene>
<proteinExistence type="predicted"/>
<sequence length="106" mass="12243">MDATPQRGQEKEWRRVGGRGVWEGVGFLEGELLLEIRQTNKQKERTRRHSPTSGDGESEDEETRNAERSDDARERRGTGLREWEKERWRTEGAEEAAAEADKSEKS</sequence>
<protein>
    <submittedName>
        <fullName evidence="2">Uncharacterized protein</fullName>
    </submittedName>
</protein>
<evidence type="ECO:0000313" key="2">
    <source>
        <dbReference type="EMBL" id="EER42311.1"/>
    </source>
</evidence>
<evidence type="ECO:0000256" key="1">
    <source>
        <dbReference type="SAM" id="MobiDB-lite"/>
    </source>
</evidence>